<dbReference type="SUPFAM" id="SSF46689">
    <property type="entry name" value="Homeodomain-like"/>
    <property type="match status" value="1"/>
</dbReference>
<keyword evidence="2" id="KW-0238">DNA-binding</keyword>
<gene>
    <name evidence="6" type="ORF">ZOSMA_391G00020</name>
</gene>
<feature type="domain" description="Myb-like" evidence="4">
    <location>
        <begin position="131"/>
        <end position="178"/>
    </location>
</feature>
<dbReference type="InterPro" id="IPR017930">
    <property type="entry name" value="Myb_dom"/>
</dbReference>
<feature type="domain" description="HTH myb-type" evidence="5">
    <location>
        <begin position="78"/>
        <end position="134"/>
    </location>
</feature>
<dbReference type="Proteomes" id="UP000036987">
    <property type="component" value="Unassembled WGS sequence"/>
</dbReference>
<dbReference type="Pfam" id="PF13921">
    <property type="entry name" value="Myb_DNA-bind_6"/>
    <property type="match status" value="1"/>
</dbReference>
<keyword evidence="1" id="KW-0677">Repeat</keyword>
<dbReference type="PROSITE" id="PS51294">
    <property type="entry name" value="HTH_MYB"/>
    <property type="match status" value="2"/>
</dbReference>
<protein>
    <submittedName>
        <fullName evidence="6">Uncharacterized protein</fullName>
    </submittedName>
</protein>
<dbReference type="GO" id="GO:0000978">
    <property type="term" value="F:RNA polymerase II cis-regulatory region sequence-specific DNA binding"/>
    <property type="evidence" value="ECO:0000318"/>
    <property type="project" value="GO_Central"/>
</dbReference>
<dbReference type="PANTHER" id="PTHR45614:SF218">
    <property type="entry name" value="TRANSCRIPTION FACTOR MYB119-RELATED"/>
    <property type="match status" value="1"/>
</dbReference>
<dbReference type="AlphaFoldDB" id="A0A0K9P4A4"/>
<feature type="region of interest" description="Disordered" evidence="3">
    <location>
        <begin position="59"/>
        <end position="82"/>
    </location>
</feature>
<dbReference type="CDD" id="cd00167">
    <property type="entry name" value="SANT"/>
    <property type="match status" value="2"/>
</dbReference>
<evidence type="ECO:0000256" key="1">
    <source>
        <dbReference type="ARBA" id="ARBA00022737"/>
    </source>
</evidence>
<feature type="domain" description="Myb-like" evidence="4">
    <location>
        <begin position="75"/>
        <end position="130"/>
    </location>
</feature>
<dbReference type="FunFam" id="1.10.10.60:FF:000010">
    <property type="entry name" value="Transcriptional activator Myb isoform A"/>
    <property type="match status" value="1"/>
</dbReference>
<sequence>MPKSAPTTENGTQERVTLSLLPIPTSPHTTFSNSHLLRQVPFLPSRTSDDHIPRPTSPFFFSPLRGRMDGAPSTGGQISKGSWTPDEDRRLIMLVKKYDDGTRNISWTKIAKMIGNRIGRQCRERWHNHLRPDIKKDDWSKEEELLFVVSHRKFGSRWSKLIPGRSENSIKNHWNSTKRHLIAKLNKPGRLFSNRNGHSVLHDYILSIIDPSHNPPPPSSLSPPPEEEEMQASVDSNEYNGGSPVLVPPVSSYDFQDKLVQYRCPNCFFTLLPQKLTGETATTTRRFSL</sequence>
<dbReference type="GO" id="GO:0005634">
    <property type="term" value="C:nucleus"/>
    <property type="evidence" value="ECO:0000318"/>
    <property type="project" value="GO_Central"/>
</dbReference>
<feature type="compositionally biased region" description="Pro residues" evidence="3">
    <location>
        <begin position="213"/>
        <end position="224"/>
    </location>
</feature>
<reference evidence="7" key="1">
    <citation type="journal article" date="2016" name="Nature">
        <title>The genome of the seagrass Zostera marina reveals angiosperm adaptation to the sea.</title>
        <authorList>
            <person name="Olsen J.L."/>
            <person name="Rouze P."/>
            <person name="Verhelst B."/>
            <person name="Lin Y.-C."/>
            <person name="Bayer T."/>
            <person name="Collen J."/>
            <person name="Dattolo E."/>
            <person name="De Paoli E."/>
            <person name="Dittami S."/>
            <person name="Maumus F."/>
            <person name="Michel G."/>
            <person name="Kersting A."/>
            <person name="Lauritano C."/>
            <person name="Lohaus R."/>
            <person name="Toepel M."/>
            <person name="Tonon T."/>
            <person name="Vanneste K."/>
            <person name="Amirebrahimi M."/>
            <person name="Brakel J."/>
            <person name="Bostroem C."/>
            <person name="Chovatia M."/>
            <person name="Grimwood J."/>
            <person name="Jenkins J.W."/>
            <person name="Jueterbock A."/>
            <person name="Mraz A."/>
            <person name="Stam W.T."/>
            <person name="Tice H."/>
            <person name="Bornberg-Bauer E."/>
            <person name="Green P.J."/>
            <person name="Pearson G.A."/>
            <person name="Procaccini G."/>
            <person name="Duarte C.M."/>
            <person name="Schmutz J."/>
            <person name="Reusch T.B.H."/>
            <person name="Van de Peer Y."/>
        </authorList>
    </citation>
    <scope>NUCLEOTIDE SEQUENCE [LARGE SCALE GENOMIC DNA]</scope>
    <source>
        <strain evidence="7">cv. Finnish</strain>
    </source>
</reference>
<dbReference type="GO" id="GO:0006355">
    <property type="term" value="P:regulation of DNA-templated transcription"/>
    <property type="evidence" value="ECO:0000318"/>
    <property type="project" value="GO_Central"/>
</dbReference>
<name>A0A0K9P4A4_ZOSMR</name>
<evidence type="ECO:0000313" key="6">
    <source>
        <dbReference type="EMBL" id="KMZ63871.1"/>
    </source>
</evidence>
<dbReference type="InterPro" id="IPR001005">
    <property type="entry name" value="SANT/Myb"/>
</dbReference>
<dbReference type="SMART" id="SM00717">
    <property type="entry name" value="SANT"/>
    <property type="match status" value="2"/>
</dbReference>
<comment type="caution">
    <text evidence="6">The sequence shown here is derived from an EMBL/GenBank/DDBJ whole genome shotgun (WGS) entry which is preliminary data.</text>
</comment>
<dbReference type="GO" id="GO:0000981">
    <property type="term" value="F:DNA-binding transcription factor activity, RNA polymerase II-specific"/>
    <property type="evidence" value="ECO:0000318"/>
    <property type="project" value="GO_Central"/>
</dbReference>
<dbReference type="OrthoDB" id="2143914at2759"/>
<dbReference type="Gene3D" id="1.10.10.60">
    <property type="entry name" value="Homeodomain-like"/>
    <property type="match status" value="2"/>
</dbReference>
<feature type="domain" description="HTH myb-type" evidence="5">
    <location>
        <begin position="135"/>
        <end position="182"/>
    </location>
</feature>
<evidence type="ECO:0000313" key="7">
    <source>
        <dbReference type="Proteomes" id="UP000036987"/>
    </source>
</evidence>
<dbReference type="EMBL" id="LFYR01001195">
    <property type="protein sequence ID" value="KMZ63871.1"/>
    <property type="molecule type" value="Genomic_DNA"/>
</dbReference>
<evidence type="ECO:0000256" key="3">
    <source>
        <dbReference type="SAM" id="MobiDB-lite"/>
    </source>
</evidence>
<dbReference type="InterPro" id="IPR009057">
    <property type="entry name" value="Homeodomain-like_sf"/>
</dbReference>
<organism evidence="6 7">
    <name type="scientific">Zostera marina</name>
    <name type="common">Eelgrass</name>
    <dbReference type="NCBI Taxonomy" id="29655"/>
    <lineage>
        <taxon>Eukaryota</taxon>
        <taxon>Viridiplantae</taxon>
        <taxon>Streptophyta</taxon>
        <taxon>Embryophyta</taxon>
        <taxon>Tracheophyta</taxon>
        <taxon>Spermatophyta</taxon>
        <taxon>Magnoliopsida</taxon>
        <taxon>Liliopsida</taxon>
        <taxon>Zosteraceae</taxon>
        <taxon>Zostera</taxon>
    </lineage>
</organism>
<feature type="region of interest" description="Disordered" evidence="3">
    <location>
        <begin position="212"/>
        <end position="241"/>
    </location>
</feature>
<dbReference type="InterPro" id="IPR050560">
    <property type="entry name" value="MYB_TF"/>
</dbReference>
<dbReference type="STRING" id="29655.A0A0K9P4A4"/>
<dbReference type="OMA" id="NISWTKI"/>
<proteinExistence type="predicted"/>
<accession>A0A0K9P4A4</accession>
<keyword evidence="7" id="KW-1185">Reference proteome</keyword>
<evidence type="ECO:0000259" key="4">
    <source>
        <dbReference type="PROSITE" id="PS50090"/>
    </source>
</evidence>
<dbReference type="PANTHER" id="PTHR45614">
    <property type="entry name" value="MYB PROTEIN-RELATED"/>
    <property type="match status" value="1"/>
</dbReference>
<evidence type="ECO:0000256" key="2">
    <source>
        <dbReference type="ARBA" id="ARBA00023125"/>
    </source>
</evidence>
<dbReference type="PROSITE" id="PS50090">
    <property type="entry name" value="MYB_LIKE"/>
    <property type="match status" value="2"/>
</dbReference>
<evidence type="ECO:0000259" key="5">
    <source>
        <dbReference type="PROSITE" id="PS51294"/>
    </source>
</evidence>